<evidence type="ECO:0000259" key="1">
    <source>
        <dbReference type="Pfam" id="PF13175"/>
    </source>
</evidence>
<dbReference type="SUPFAM" id="SSF52540">
    <property type="entry name" value="P-loop containing nucleoside triphosphate hydrolases"/>
    <property type="match status" value="1"/>
</dbReference>
<evidence type="ECO:0000313" key="3">
    <source>
        <dbReference type="Proteomes" id="UP000252107"/>
    </source>
</evidence>
<comment type="caution">
    <text evidence="2">The sequence shown here is derived from an EMBL/GenBank/DDBJ whole genome shotgun (WGS) entry which is preliminary data.</text>
</comment>
<organism evidence="2 3">
    <name type="scientific">Nostoc minutum NIES-26</name>
    <dbReference type="NCBI Taxonomy" id="1844469"/>
    <lineage>
        <taxon>Bacteria</taxon>
        <taxon>Bacillati</taxon>
        <taxon>Cyanobacteriota</taxon>
        <taxon>Cyanophyceae</taxon>
        <taxon>Nostocales</taxon>
        <taxon>Nostocaceae</taxon>
        <taxon>Nostoc</taxon>
    </lineage>
</organism>
<protein>
    <submittedName>
        <fullName evidence="2">ATPase</fullName>
    </submittedName>
</protein>
<sequence>MLKQLILENWKSFRYAELPLDPLTVLIGTNASGKSNVVEALEFLQRIARGENIEAALAGDKTLPSIRGGVEWAARKPYSEFTLKTIIQTIDNTTDLLYEIKVQTKPDTKIVQEAVEVVENYNQNSHENMVILSRHNLKQSCLSEAIGQFNNIEKEITKLRDVTTIYQNTVEELKALKIQLEKLGDNIDNNIWKSTISERVDSLENLKNTIINQIPTHNKSIDDINILNNDLKNEIEKIKTIIPKLIKIFVINPIPSRMRNYSSISDDFESDGSNIAGVLAALPDERKLEVEATLSAYVKNLPEGDIKKVFAEPVGRLKTDAMLYCEEEWKPGHITEIDAKTMSDGTLRFLAILTALLTRPEGSQVLVEEIDNGLHPSRAELLVRILREIGAKRNIDILITTHNPALLDALGPEIVPFVVVAHRDSETGESKLTLLEDIENLPLLLASGTLGKLATKGAIERSLSEQK</sequence>
<reference evidence="2" key="1">
    <citation type="submission" date="2016-04" db="EMBL/GenBank/DDBJ databases">
        <authorList>
            <person name="Tabuchi Yagui T.R."/>
        </authorList>
    </citation>
    <scope>NUCLEOTIDE SEQUENCE [LARGE SCALE GENOMIC DNA]</scope>
    <source>
        <strain evidence="2">NIES-26</strain>
    </source>
</reference>
<gene>
    <name evidence="2" type="ORF">A6770_20470</name>
</gene>
<dbReference type="PANTHER" id="PTHR40396">
    <property type="entry name" value="ATPASE-LIKE PROTEIN"/>
    <property type="match status" value="1"/>
</dbReference>
<evidence type="ECO:0000313" key="2">
    <source>
        <dbReference type="EMBL" id="RCJ30903.1"/>
    </source>
</evidence>
<dbReference type="EMBL" id="LXQD01000247">
    <property type="protein sequence ID" value="RCJ30903.1"/>
    <property type="molecule type" value="Genomic_DNA"/>
</dbReference>
<keyword evidence="3" id="KW-1185">Reference proteome</keyword>
<proteinExistence type="predicted"/>
<dbReference type="PANTHER" id="PTHR40396:SF1">
    <property type="entry name" value="ATPASE AAA-TYPE CORE DOMAIN-CONTAINING PROTEIN"/>
    <property type="match status" value="1"/>
</dbReference>
<dbReference type="GO" id="GO:0005524">
    <property type="term" value="F:ATP binding"/>
    <property type="evidence" value="ECO:0007669"/>
    <property type="project" value="InterPro"/>
</dbReference>
<accession>A0A367R5K2</accession>
<dbReference type="GO" id="GO:0016887">
    <property type="term" value="F:ATP hydrolysis activity"/>
    <property type="evidence" value="ECO:0007669"/>
    <property type="project" value="InterPro"/>
</dbReference>
<dbReference type="Pfam" id="PF13175">
    <property type="entry name" value="AAA_15"/>
    <property type="match status" value="1"/>
</dbReference>
<dbReference type="InterPro" id="IPR027417">
    <property type="entry name" value="P-loop_NTPase"/>
</dbReference>
<dbReference type="Gene3D" id="3.40.50.300">
    <property type="entry name" value="P-loop containing nucleotide triphosphate hydrolases"/>
    <property type="match status" value="1"/>
</dbReference>
<dbReference type="AlphaFoldDB" id="A0A367R5K2"/>
<feature type="domain" description="Endonuclease GajA/Old nuclease/RecF-like AAA" evidence="1">
    <location>
        <begin position="1"/>
        <end position="406"/>
    </location>
</feature>
<dbReference type="InterPro" id="IPR041685">
    <property type="entry name" value="AAA_GajA/Old/RecF-like"/>
</dbReference>
<dbReference type="CDD" id="cd00267">
    <property type="entry name" value="ABC_ATPase"/>
    <property type="match status" value="1"/>
</dbReference>
<dbReference type="Proteomes" id="UP000252107">
    <property type="component" value="Unassembled WGS sequence"/>
</dbReference>
<name>A0A367R5K2_9NOSO</name>